<sequence>MNHTKFNQMQPSDTISKWIDTLFNTTLSDAIGMDYSASNPAVNVTEEDAKYNLQLAAPGLTKQDFNIRIENDHLIISVEKKNEKDESVPGRFTRREFNYSAFKKSFQLDDKINRQGITAAYENGILNVTLPKKDVTQEKSSSHVIEIS</sequence>
<dbReference type="SUPFAM" id="SSF49764">
    <property type="entry name" value="HSP20-like chaperones"/>
    <property type="match status" value="1"/>
</dbReference>
<accession>A0A9D7SWB1</accession>
<dbReference type="PROSITE" id="PS01031">
    <property type="entry name" value="SHSP"/>
    <property type="match status" value="1"/>
</dbReference>
<evidence type="ECO:0000259" key="4">
    <source>
        <dbReference type="PROSITE" id="PS01031"/>
    </source>
</evidence>
<evidence type="ECO:0000256" key="1">
    <source>
        <dbReference type="ARBA" id="ARBA00023016"/>
    </source>
</evidence>
<name>A0A9D7SWB1_9BACT</name>
<evidence type="ECO:0000256" key="2">
    <source>
        <dbReference type="PROSITE-ProRule" id="PRU00285"/>
    </source>
</evidence>
<protein>
    <submittedName>
        <fullName evidence="5">Hsp20/alpha crystallin family protein</fullName>
    </submittedName>
</protein>
<dbReference type="EMBL" id="JADKGY010000017">
    <property type="protein sequence ID" value="MBK9983339.1"/>
    <property type="molecule type" value="Genomic_DNA"/>
</dbReference>
<dbReference type="InterPro" id="IPR044587">
    <property type="entry name" value="HSP21-like"/>
</dbReference>
<evidence type="ECO:0000256" key="3">
    <source>
        <dbReference type="RuleBase" id="RU003616"/>
    </source>
</evidence>
<dbReference type="InterPro" id="IPR002068">
    <property type="entry name" value="A-crystallin/Hsp20_dom"/>
</dbReference>
<dbReference type="PANTHER" id="PTHR46733">
    <property type="entry name" value="26.5 KDA HEAT SHOCK PROTEIN, MITOCHONDRIAL"/>
    <property type="match status" value="1"/>
</dbReference>
<gene>
    <name evidence="5" type="ORF">IPP15_13255</name>
</gene>
<dbReference type="GO" id="GO:0009408">
    <property type="term" value="P:response to heat"/>
    <property type="evidence" value="ECO:0007669"/>
    <property type="project" value="InterPro"/>
</dbReference>
<dbReference type="CDD" id="cd06464">
    <property type="entry name" value="ACD_sHsps-like"/>
    <property type="match status" value="1"/>
</dbReference>
<dbReference type="InterPro" id="IPR008978">
    <property type="entry name" value="HSP20-like_chaperone"/>
</dbReference>
<dbReference type="AlphaFoldDB" id="A0A9D7SWB1"/>
<proteinExistence type="inferred from homology"/>
<dbReference type="Pfam" id="PF00011">
    <property type="entry name" value="HSP20"/>
    <property type="match status" value="1"/>
</dbReference>
<organism evidence="5 6">
    <name type="scientific">Candidatus Opimibacter skivensis</name>
    <dbReference type="NCBI Taxonomy" id="2982028"/>
    <lineage>
        <taxon>Bacteria</taxon>
        <taxon>Pseudomonadati</taxon>
        <taxon>Bacteroidota</taxon>
        <taxon>Saprospiria</taxon>
        <taxon>Saprospirales</taxon>
        <taxon>Saprospiraceae</taxon>
        <taxon>Candidatus Opimibacter</taxon>
    </lineage>
</organism>
<dbReference type="Proteomes" id="UP000808337">
    <property type="component" value="Unassembled WGS sequence"/>
</dbReference>
<dbReference type="PANTHER" id="PTHR46733:SF4">
    <property type="entry name" value="HEAT SHOCK PROTEIN 21, CHLOROPLASTIC"/>
    <property type="match status" value="1"/>
</dbReference>
<comment type="similarity">
    <text evidence="2 3">Belongs to the small heat shock protein (HSP20) family.</text>
</comment>
<evidence type="ECO:0000313" key="6">
    <source>
        <dbReference type="Proteomes" id="UP000808337"/>
    </source>
</evidence>
<comment type="caution">
    <text evidence="5">The sequence shown here is derived from an EMBL/GenBank/DDBJ whole genome shotgun (WGS) entry which is preliminary data.</text>
</comment>
<dbReference type="Gene3D" id="2.60.40.790">
    <property type="match status" value="1"/>
</dbReference>
<reference evidence="5 6" key="1">
    <citation type="submission" date="2020-10" db="EMBL/GenBank/DDBJ databases">
        <title>Connecting structure to function with the recovery of over 1000 high-quality activated sludge metagenome-assembled genomes encoding full-length rRNA genes using long-read sequencing.</title>
        <authorList>
            <person name="Singleton C.M."/>
            <person name="Petriglieri F."/>
            <person name="Kristensen J.M."/>
            <person name="Kirkegaard R.H."/>
            <person name="Michaelsen T.Y."/>
            <person name="Andersen M.H."/>
            <person name="Karst S.M."/>
            <person name="Dueholm M.S."/>
            <person name="Nielsen P.H."/>
            <person name="Albertsen M."/>
        </authorList>
    </citation>
    <scope>NUCLEOTIDE SEQUENCE [LARGE SCALE GENOMIC DNA]</scope>
    <source>
        <strain evidence="5">Ribe_18-Q3-R11-54_MAXAC.273</strain>
    </source>
</reference>
<feature type="domain" description="SHSP" evidence="4">
    <location>
        <begin position="33"/>
        <end position="148"/>
    </location>
</feature>
<evidence type="ECO:0000313" key="5">
    <source>
        <dbReference type="EMBL" id="MBK9983339.1"/>
    </source>
</evidence>
<keyword evidence="1" id="KW-0346">Stress response</keyword>